<keyword evidence="1" id="KW-0732">Signal</keyword>
<gene>
    <name evidence="2" type="ORF">BDQ12DRAFT_720231</name>
</gene>
<proteinExistence type="predicted"/>
<dbReference type="Proteomes" id="UP000308652">
    <property type="component" value="Unassembled WGS sequence"/>
</dbReference>
<feature type="chain" id="PRO_5022711770" evidence="1">
    <location>
        <begin position="19"/>
        <end position="363"/>
    </location>
</feature>
<protein>
    <submittedName>
        <fullName evidence="2">Uncharacterized protein</fullName>
    </submittedName>
</protein>
<evidence type="ECO:0000256" key="1">
    <source>
        <dbReference type="SAM" id="SignalP"/>
    </source>
</evidence>
<reference evidence="2 3" key="1">
    <citation type="journal article" date="2019" name="Nat. Ecol. Evol.">
        <title>Megaphylogeny resolves global patterns of mushroom evolution.</title>
        <authorList>
            <person name="Varga T."/>
            <person name="Krizsan K."/>
            <person name="Foldi C."/>
            <person name="Dima B."/>
            <person name="Sanchez-Garcia M."/>
            <person name="Sanchez-Ramirez S."/>
            <person name="Szollosi G.J."/>
            <person name="Szarkandi J.G."/>
            <person name="Papp V."/>
            <person name="Albert L."/>
            <person name="Andreopoulos W."/>
            <person name="Angelini C."/>
            <person name="Antonin V."/>
            <person name="Barry K.W."/>
            <person name="Bougher N.L."/>
            <person name="Buchanan P."/>
            <person name="Buyck B."/>
            <person name="Bense V."/>
            <person name="Catcheside P."/>
            <person name="Chovatia M."/>
            <person name="Cooper J."/>
            <person name="Damon W."/>
            <person name="Desjardin D."/>
            <person name="Finy P."/>
            <person name="Geml J."/>
            <person name="Haridas S."/>
            <person name="Hughes K."/>
            <person name="Justo A."/>
            <person name="Karasinski D."/>
            <person name="Kautmanova I."/>
            <person name="Kiss B."/>
            <person name="Kocsube S."/>
            <person name="Kotiranta H."/>
            <person name="LaButti K.M."/>
            <person name="Lechner B.E."/>
            <person name="Liimatainen K."/>
            <person name="Lipzen A."/>
            <person name="Lukacs Z."/>
            <person name="Mihaltcheva S."/>
            <person name="Morgado L.N."/>
            <person name="Niskanen T."/>
            <person name="Noordeloos M.E."/>
            <person name="Ohm R.A."/>
            <person name="Ortiz-Santana B."/>
            <person name="Ovrebo C."/>
            <person name="Racz N."/>
            <person name="Riley R."/>
            <person name="Savchenko A."/>
            <person name="Shiryaev A."/>
            <person name="Soop K."/>
            <person name="Spirin V."/>
            <person name="Szebenyi C."/>
            <person name="Tomsovsky M."/>
            <person name="Tulloss R.E."/>
            <person name="Uehling J."/>
            <person name="Grigoriev I.V."/>
            <person name="Vagvolgyi C."/>
            <person name="Papp T."/>
            <person name="Martin F.M."/>
            <person name="Miettinen O."/>
            <person name="Hibbett D.S."/>
            <person name="Nagy L.G."/>
        </authorList>
    </citation>
    <scope>NUCLEOTIDE SEQUENCE [LARGE SCALE GENOMIC DNA]</scope>
    <source>
        <strain evidence="2 3">CBS 166.37</strain>
    </source>
</reference>
<organism evidence="2 3">
    <name type="scientific">Crucibulum laeve</name>
    <dbReference type="NCBI Taxonomy" id="68775"/>
    <lineage>
        <taxon>Eukaryota</taxon>
        <taxon>Fungi</taxon>
        <taxon>Dikarya</taxon>
        <taxon>Basidiomycota</taxon>
        <taxon>Agaricomycotina</taxon>
        <taxon>Agaricomycetes</taxon>
        <taxon>Agaricomycetidae</taxon>
        <taxon>Agaricales</taxon>
        <taxon>Agaricineae</taxon>
        <taxon>Nidulariaceae</taxon>
        <taxon>Crucibulum</taxon>
    </lineage>
</organism>
<sequence length="363" mass="41278">MKLTLAFVTSLFIAFVQAAPTPVEAREPEVDAEVPYLNGPDAYWARDVKARKPEVDAEVPYLNGPDAYWARSEKARDSEVNAEIPYLNGPDAYWVRDVKEVDSEVPYANGPNSYWYHPLRSLKLTIPTASTRTDFNGCVRLGAADLHLFVVFHDTKHHVFWDLNDEEYATCHARLYLLAKDTHKWDLASLSQPNISIIDIVCRVQPIHTAYGDYDPDVEYVVKYLGAMVRLEEGKEPTLTPELGINIDPIWNCISNIPSSLVHRTTSNNSKDTGGHAKCELIDGFANCSSRATVDVRGWFLDFWIPIPAKLFLKKETRLFDIQASVWMANEDPDTDELLDENELTSSREMSISHLRRERDLVY</sequence>
<feature type="signal peptide" evidence="1">
    <location>
        <begin position="1"/>
        <end position="18"/>
    </location>
</feature>
<accession>A0A5C3MAC3</accession>
<dbReference type="OrthoDB" id="3065623at2759"/>
<evidence type="ECO:0000313" key="2">
    <source>
        <dbReference type="EMBL" id="TFK42242.1"/>
    </source>
</evidence>
<name>A0A5C3MAC3_9AGAR</name>
<keyword evidence="3" id="KW-1185">Reference proteome</keyword>
<dbReference type="AlphaFoldDB" id="A0A5C3MAC3"/>
<dbReference type="EMBL" id="ML213593">
    <property type="protein sequence ID" value="TFK42242.1"/>
    <property type="molecule type" value="Genomic_DNA"/>
</dbReference>
<evidence type="ECO:0000313" key="3">
    <source>
        <dbReference type="Proteomes" id="UP000308652"/>
    </source>
</evidence>